<proteinExistence type="predicted"/>
<dbReference type="PRINTS" id="PR00411">
    <property type="entry name" value="PNDRDTASEI"/>
</dbReference>
<sequence>MFLEIGFLLLFASFGLSDPTLVVIGAGASGIAAATRLLQHGITNITILEANDQIGGRIHSVSLGGRYVDTGAEWCHGEKGNVVYDLVKDLGILQGTPPFYLEIYHSKLKLLNPDFSHALNDIFFELLVESMRSKESVSVGELLIAKYEQVIDQWKDDPSNYKLAQQAIVLLEACVIGFNGGFSWFDLAADVDFVISEGDQNLHWNGLGFKTILNVLMEKSPPINDKILFKKEVRQIIWDSKEAVVQCTDNSSYSADHVIMTVSLGVLKHQHTNLFVPKLPVNKLLAIEQLGIAAVQKIFLYYDRRWWNDSYTGNFFLWDPNDVKNGASWLTAVSVLVPVVHNPNVLQVWIIGDLVPEVEQCSDEVFINGIMYLLDYFGVVDSKIVTRPDAIARQVKNWYTNPYFRGAFSYQTPRTRVGQNSDEAILSEPLGNNPQKPNLLFAGEATSPDHYGTVHGAIDTGFREADRILKMYK</sequence>
<keyword evidence="4" id="KW-1185">Reference proteome</keyword>
<keyword evidence="1" id="KW-0732">Signal</keyword>
<protein>
    <recommendedName>
        <fullName evidence="2">Amine oxidase domain-containing protein</fullName>
    </recommendedName>
</protein>
<feature type="domain" description="Amine oxidase" evidence="2">
    <location>
        <begin position="29"/>
        <end position="469"/>
    </location>
</feature>
<dbReference type="Gene3D" id="3.90.660.10">
    <property type="match status" value="1"/>
</dbReference>
<dbReference type="GO" id="GO:0046592">
    <property type="term" value="F:polyamine oxidase activity"/>
    <property type="evidence" value="ECO:0007669"/>
    <property type="project" value="TreeGrafter"/>
</dbReference>
<dbReference type="SUPFAM" id="SSF51905">
    <property type="entry name" value="FAD/NAD(P)-binding domain"/>
    <property type="match status" value="1"/>
</dbReference>
<dbReference type="Pfam" id="PF01593">
    <property type="entry name" value="Amino_oxidase"/>
    <property type="match status" value="1"/>
</dbReference>
<name>A0AAN7S8J1_9COLE</name>
<dbReference type="PANTHER" id="PTHR10742">
    <property type="entry name" value="FLAVIN MONOAMINE OXIDASE"/>
    <property type="match status" value="1"/>
</dbReference>
<organism evidence="3 4">
    <name type="scientific">Aquatica leii</name>
    <dbReference type="NCBI Taxonomy" id="1421715"/>
    <lineage>
        <taxon>Eukaryota</taxon>
        <taxon>Metazoa</taxon>
        <taxon>Ecdysozoa</taxon>
        <taxon>Arthropoda</taxon>
        <taxon>Hexapoda</taxon>
        <taxon>Insecta</taxon>
        <taxon>Pterygota</taxon>
        <taxon>Neoptera</taxon>
        <taxon>Endopterygota</taxon>
        <taxon>Coleoptera</taxon>
        <taxon>Polyphaga</taxon>
        <taxon>Elateriformia</taxon>
        <taxon>Elateroidea</taxon>
        <taxon>Lampyridae</taxon>
        <taxon>Luciolinae</taxon>
        <taxon>Aquatica</taxon>
    </lineage>
</organism>
<dbReference type="InterPro" id="IPR002937">
    <property type="entry name" value="Amino_oxidase"/>
</dbReference>
<feature type="chain" id="PRO_5042865546" description="Amine oxidase domain-containing protein" evidence="1">
    <location>
        <begin position="18"/>
        <end position="473"/>
    </location>
</feature>
<evidence type="ECO:0000256" key="1">
    <source>
        <dbReference type="SAM" id="SignalP"/>
    </source>
</evidence>
<comment type="caution">
    <text evidence="3">The sequence shown here is derived from an EMBL/GenBank/DDBJ whole genome shotgun (WGS) entry which is preliminary data.</text>
</comment>
<dbReference type="EMBL" id="JARPUR010000004">
    <property type="protein sequence ID" value="KAK4877831.1"/>
    <property type="molecule type" value="Genomic_DNA"/>
</dbReference>
<reference evidence="4" key="1">
    <citation type="submission" date="2023-01" db="EMBL/GenBank/DDBJ databases">
        <title>Key to firefly adult light organ development and bioluminescence: homeobox transcription factors regulate luciferase expression and transportation to peroxisome.</title>
        <authorList>
            <person name="Fu X."/>
        </authorList>
    </citation>
    <scope>NUCLEOTIDE SEQUENCE [LARGE SCALE GENOMIC DNA]</scope>
</reference>
<dbReference type="Proteomes" id="UP001353858">
    <property type="component" value="Unassembled WGS sequence"/>
</dbReference>
<feature type="signal peptide" evidence="1">
    <location>
        <begin position="1"/>
        <end position="17"/>
    </location>
</feature>
<evidence type="ECO:0000259" key="2">
    <source>
        <dbReference type="Pfam" id="PF01593"/>
    </source>
</evidence>
<gene>
    <name evidence="3" type="ORF">RN001_010337</name>
</gene>
<evidence type="ECO:0000313" key="4">
    <source>
        <dbReference type="Proteomes" id="UP001353858"/>
    </source>
</evidence>
<dbReference type="PANTHER" id="PTHR10742:SF398">
    <property type="entry name" value="AMINE OXIDASE DOMAIN-CONTAINING PROTEIN-RELATED"/>
    <property type="match status" value="1"/>
</dbReference>
<accession>A0AAN7S8J1</accession>
<dbReference type="Gene3D" id="3.50.50.60">
    <property type="entry name" value="FAD/NAD(P)-binding domain"/>
    <property type="match status" value="1"/>
</dbReference>
<evidence type="ECO:0000313" key="3">
    <source>
        <dbReference type="EMBL" id="KAK4877831.1"/>
    </source>
</evidence>
<dbReference type="InterPro" id="IPR050281">
    <property type="entry name" value="Flavin_monoamine_oxidase"/>
</dbReference>
<dbReference type="InterPro" id="IPR036188">
    <property type="entry name" value="FAD/NAD-bd_sf"/>
</dbReference>
<dbReference type="AlphaFoldDB" id="A0AAN7S8J1"/>
<dbReference type="SUPFAM" id="SSF54373">
    <property type="entry name" value="FAD-linked reductases, C-terminal domain"/>
    <property type="match status" value="1"/>
</dbReference>